<sequence>MVCHSMIEGLQADLRTLTRKSQYHLQKPQLSDTPARSPHPSGPF</sequence>
<keyword evidence="3" id="KW-1185">Reference proteome</keyword>
<protein>
    <submittedName>
        <fullName evidence="2">Uncharacterized protein</fullName>
    </submittedName>
</protein>
<evidence type="ECO:0000313" key="2">
    <source>
        <dbReference type="EMBL" id="CAG7829356.1"/>
    </source>
</evidence>
<dbReference type="EMBL" id="CAJVCH010551125">
    <property type="protein sequence ID" value="CAG7829356.1"/>
    <property type="molecule type" value="Genomic_DNA"/>
</dbReference>
<feature type="region of interest" description="Disordered" evidence="1">
    <location>
        <begin position="21"/>
        <end position="44"/>
    </location>
</feature>
<dbReference type="AlphaFoldDB" id="A0A8J2LWD2"/>
<evidence type="ECO:0000256" key="1">
    <source>
        <dbReference type="SAM" id="MobiDB-lite"/>
    </source>
</evidence>
<organism evidence="2 3">
    <name type="scientific">Allacma fusca</name>
    <dbReference type="NCBI Taxonomy" id="39272"/>
    <lineage>
        <taxon>Eukaryota</taxon>
        <taxon>Metazoa</taxon>
        <taxon>Ecdysozoa</taxon>
        <taxon>Arthropoda</taxon>
        <taxon>Hexapoda</taxon>
        <taxon>Collembola</taxon>
        <taxon>Symphypleona</taxon>
        <taxon>Sminthuridae</taxon>
        <taxon>Allacma</taxon>
    </lineage>
</organism>
<name>A0A8J2LWD2_9HEXA</name>
<reference evidence="2" key="1">
    <citation type="submission" date="2021-06" db="EMBL/GenBank/DDBJ databases">
        <authorList>
            <person name="Hodson N. C."/>
            <person name="Mongue J. A."/>
            <person name="Jaron S. K."/>
        </authorList>
    </citation>
    <scope>NUCLEOTIDE SEQUENCE</scope>
</reference>
<comment type="caution">
    <text evidence="2">The sequence shown here is derived from an EMBL/GenBank/DDBJ whole genome shotgun (WGS) entry which is preliminary data.</text>
</comment>
<proteinExistence type="predicted"/>
<gene>
    <name evidence="2" type="ORF">AFUS01_LOCUS39221</name>
</gene>
<feature type="non-terminal residue" evidence="2">
    <location>
        <position position="1"/>
    </location>
</feature>
<accession>A0A8J2LWD2</accession>
<dbReference type="Proteomes" id="UP000708208">
    <property type="component" value="Unassembled WGS sequence"/>
</dbReference>
<evidence type="ECO:0000313" key="3">
    <source>
        <dbReference type="Proteomes" id="UP000708208"/>
    </source>
</evidence>
<feature type="compositionally biased region" description="Polar residues" evidence="1">
    <location>
        <begin position="23"/>
        <end position="34"/>
    </location>
</feature>